<keyword evidence="2" id="KW-0472">Membrane</keyword>
<evidence type="ECO:0000313" key="3">
    <source>
        <dbReference type="EMBL" id="RUS26740.1"/>
    </source>
</evidence>
<keyword evidence="4" id="KW-1185">Reference proteome</keyword>
<evidence type="ECO:0000313" key="4">
    <source>
        <dbReference type="Proteomes" id="UP000274822"/>
    </source>
</evidence>
<feature type="non-terminal residue" evidence="3">
    <location>
        <position position="247"/>
    </location>
</feature>
<feature type="region of interest" description="Disordered" evidence="1">
    <location>
        <begin position="64"/>
        <end position="129"/>
    </location>
</feature>
<evidence type="ECO:0000256" key="2">
    <source>
        <dbReference type="SAM" id="Phobius"/>
    </source>
</evidence>
<accession>A0A433QAB5</accession>
<keyword evidence="2" id="KW-1133">Transmembrane helix</keyword>
<feature type="transmembrane region" description="Helical" evidence="2">
    <location>
        <begin position="29"/>
        <end position="55"/>
    </location>
</feature>
<feature type="compositionally biased region" description="Basic residues" evidence="1">
    <location>
        <begin position="108"/>
        <end position="129"/>
    </location>
</feature>
<sequence>MRNGSEGGRAGRGDDAEARGSLGDLIAVAHPHLCTIVITYTRLIGALAGILAILLQYRTTTPKHKNSLPGYHLPAPQRAGRRDHTRGDRRPRPSHPSDWPSPASRSRCPARGHRAQRPRCPRAANPHRRPTRVPASFAYIKYDHVFLWKFTLISLPRIESLNIENTFRDEVQIGNLLSARQQFTVDTELADTTGDKVGILRAKVENQHGVEKLVHLGNLVLGGSHSEEWSEGRCRDCYKELQDESAS</sequence>
<keyword evidence="2" id="KW-0812">Transmembrane</keyword>
<proteinExistence type="predicted"/>
<evidence type="ECO:0000256" key="1">
    <source>
        <dbReference type="SAM" id="MobiDB-lite"/>
    </source>
</evidence>
<feature type="compositionally biased region" description="Basic and acidic residues" evidence="1">
    <location>
        <begin position="80"/>
        <end position="91"/>
    </location>
</feature>
<gene>
    <name evidence="3" type="ORF">BC938DRAFT_484179</name>
</gene>
<dbReference type="EMBL" id="RBNJ01009799">
    <property type="protein sequence ID" value="RUS26740.1"/>
    <property type="molecule type" value="Genomic_DNA"/>
</dbReference>
<comment type="caution">
    <text evidence="3">The sequence shown here is derived from an EMBL/GenBank/DDBJ whole genome shotgun (WGS) entry which is preliminary data.</text>
</comment>
<organism evidence="3 4">
    <name type="scientific">Jimgerdemannia flammicorona</name>
    <dbReference type="NCBI Taxonomy" id="994334"/>
    <lineage>
        <taxon>Eukaryota</taxon>
        <taxon>Fungi</taxon>
        <taxon>Fungi incertae sedis</taxon>
        <taxon>Mucoromycota</taxon>
        <taxon>Mucoromycotina</taxon>
        <taxon>Endogonomycetes</taxon>
        <taxon>Endogonales</taxon>
        <taxon>Endogonaceae</taxon>
        <taxon>Jimgerdemannia</taxon>
    </lineage>
</organism>
<dbReference type="Proteomes" id="UP000274822">
    <property type="component" value="Unassembled WGS sequence"/>
</dbReference>
<name>A0A433QAB5_9FUNG</name>
<dbReference type="AlphaFoldDB" id="A0A433QAB5"/>
<protein>
    <submittedName>
        <fullName evidence="3">Uncharacterized protein</fullName>
    </submittedName>
</protein>
<reference evidence="3 4" key="1">
    <citation type="journal article" date="2018" name="New Phytol.">
        <title>Phylogenomics of Endogonaceae and evolution of mycorrhizas within Mucoromycota.</title>
        <authorList>
            <person name="Chang Y."/>
            <person name="Desiro A."/>
            <person name="Na H."/>
            <person name="Sandor L."/>
            <person name="Lipzen A."/>
            <person name="Clum A."/>
            <person name="Barry K."/>
            <person name="Grigoriev I.V."/>
            <person name="Martin F.M."/>
            <person name="Stajich J.E."/>
            <person name="Smith M.E."/>
            <person name="Bonito G."/>
            <person name="Spatafora J.W."/>
        </authorList>
    </citation>
    <scope>NUCLEOTIDE SEQUENCE [LARGE SCALE GENOMIC DNA]</scope>
    <source>
        <strain evidence="3 4">AD002</strain>
    </source>
</reference>